<dbReference type="OrthoDB" id="580942at2"/>
<sequence>MANSKATIMDSQDGGKTFSPNLTAKNNLGIEYQQNPEKSSTESRLCQNKFYEECPSSAITDAVYTAGVTGIDFWTPNETSLIGGKDFSAGRVELQILDRFDLTNFAEITYQAKEVIAQQFGEQTLKLHYALAALAFRQPDAWNQKIKVSVSKLLADFGEDSKKREYIPQTERDEDDKLTRYLSKEEKLRQIAHHCYLLKRLEVWVREWRVRSKGIFTVERSHLWDIFAITEVIQKDLLGNDTLIDIEITFRPGLWFEKFAGNDYLREFGYITSEALKLDPYREKMALRLAYFALFALQQHKSGRYQIETLLKRIGYQKEIEEAKIDRVAASNLKRSFDRALKTLGSFQYPYRFDYAPDVPEWVNLNSQTKKPHGWFETWLQVQGTLYQPEILPKRKPEPKTPESPAPTPVEVKQPQPKTKSNKKPKSAKSTVNPSSPKAFGQRIREARISTGESLRSMAKQLNISPSRLSQIENDRYPHALQPSLKAEILTYLGLEE</sequence>
<dbReference type="InterPro" id="IPR010982">
    <property type="entry name" value="Lambda_DNA-bd_dom_sf"/>
</dbReference>
<dbReference type="EMBL" id="CP001294">
    <property type="protein sequence ID" value="ACK74137.1"/>
    <property type="molecule type" value="Genomic_DNA"/>
</dbReference>
<feature type="domain" description="HTH cro/C1-type" evidence="2">
    <location>
        <begin position="444"/>
        <end position="477"/>
    </location>
</feature>
<dbReference type="Proteomes" id="UP000002384">
    <property type="component" value="Plasmid pP742403"/>
</dbReference>
<protein>
    <recommendedName>
        <fullName evidence="2">HTH cro/C1-type domain-containing protein</fullName>
    </recommendedName>
</protein>
<keyword evidence="3" id="KW-0614">Plasmid</keyword>
<evidence type="ECO:0000313" key="3">
    <source>
        <dbReference type="EMBL" id="ACK74137.1"/>
    </source>
</evidence>
<dbReference type="Gene3D" id="1.10.260.40">
    <property type="entry name" value="lambda repressor-like DNA-binding domains"/>
    <property type="match status" value="1"/>
</dbReference>
<dbReference type="KEGG" id="cyc:PCC7424_5573"/>
<reference evidence="4" key="1">
    <citation type="journal article" date="2011" name="MBio">
        <title>Novel metabolic attributes of the genus Cyanothece, comprising a group of unicellular nitrogen-fixing Cyanobacteria.</title>
        <authorList>
            <person name="Bandyopadhyay A."/>
            <person name="Elvitigala T."/>
            <person name="Welsh E."/>
            <person name="Stockel J."/>
            <person name="Liberton M."/>
            <person name="Min H."/>
            <person name="Sherman L.A."/>
            <person name="Pakrasi H.B."/>
        </authorList>
    </citation>
    <scope>NUCLEOTIDE SEQUENCE [LARGE SCALE GENOMIC DNA]</scope>
    <source>
        <strain evidence="4">PCC 7424</strain>
        <plasmid evidence="4">pP742403</plasmid>
    </source>
</reference>
<dbReference type="SUPFAM" id="SSF47413">
    <property type="entry name" value="lambda repressor-like DNA-binding domains"/>
    <property type="match status" value="1"/>
</dbReference>
<dbReference type="AlphaFoldDB" id="B7KMW5"/>
<feature type="compositionally biased region" description="Basic and acidic residues" evidence="1">
    <location>
        <begin position="392"/>
        <end position="401"/>
    </location>
</feature>
<dbReference type="HOGENOM" id="CLU_663637_0_0_3"/>
<gene>
    <name evidence="3" type="ordered locus">PCC7424_5573</name>
</gene>
<feature type="compositionally biased region" description="Polar residues" evidence="1">
    <location>
        <begin position="1"/>
        <end position="10"/>
    </location>
</feature>
<organism evidence="3 4">
    <name type="scientific">Gloeothece citriformis (strain PCC 7424)</name>
    <name type="common">Cyanothece sp. (strain PCC 7424)</name>
    <dbReference type="NCBI Taxonomy" id="65393"/>
    <lineage>
        <taxon>Bacteria</taxon>
        <taxon>Bacillati</taxon>
        <taxon>Cyanobacteriota</taxon>
        <taxon>Cyanophyceae</taxon>
        <taxon>Oscillatoriophycideae</taxon>
        <taxon>Chroococcales</taxon>
        <taxon>Aphanothecaceae</taxon>
        <taxon>Gloeothece</taxon>
        <taxon>Gloeothece citriformis</taxon>
    </lineage>
</organism>
<evidence type="ECO:0000313" key="4">
    <source>
        <dbReference type="Proteomes" id="UP000002384"/>
    </source>
</evidence>
<keyword evidence="4" id="KW-1185">Reference proteome</keyword>
<dbReference type="PROSITE" id="PS50943">
    <property type="entry name" value="HTH_CROC1"/>
    <property type="match status" value="1"/>
</dbReference>
<evidence type="ECO:0000259" key="2">
    <source>
        <dbReference type="PROSITE" id="PS50943"/>
    </source>
</evidence>
<feature type="region of interest" description="Disordered" evidence="1">
    <location>
        <begin position="1"/>
        <end position="20"/>
    </location>
</feature>
<dbReference type="CDD" id="cd00093">
    <property type="entry name" value="HTH_XRE"/>
    <property type="match status" value="1"/>
</dbReference>
<accession>B7KMW5</accession>
<dbReference type="InterPro" id="IPR001387">
    <property type="entry name" value="Cro/C1-type_HTH"/>
</dbReference>
<dbReference type="GO" id="GO:0003677">
    <property type="term" value="F:DNA binding"/>
    <property type="evidence" value="ECO:0007669"/>
    <property type="project" value="InterPro"/>
</dbReference>
<evidence type="ECO:0000256" key="1">
    <source>
        <dbReference type="SAM" id="MobiDB-lite"/>
    </source>
</evidence>
<proteinExistence type="predicted"/>
<feature type="region of interest" description="Disordered" evidence="1">
    <location>
        <begin position="392"/>
        <end position="442"/>
    </location>
</feature>
<name>B7KMW5_GLOC7</name>
<geneLocation type="plasmid" evidence="3 4">
    <name>pP742403</name>
</geneLocation>